<proteinExistence type="predicted"/>
<reference evidence="3 4" key="1">
    <citation type="journal article" date="2021" name="Sci. Rep.">
        <title>The distribution of antibiotic resistance genes in chicken gut microbiota commensals.</title>
        <authorList>
            <person name="Juricova H."/>
            <person name="Matiasovicova J."/>
            <person name="Kubasova T."/>
            <person name="Cejkova D."/>
            <person name="Rychlik I."/>
        </authorList>
    </citation>
    <scope>NUCLEOTIDE SEQUENCE [LARGE SCALE GENOMIC DNA]</scope>
    <source>
        <strain evidence="3 4">An829</strain>
    </source>
</reference>
<dbReference type="RefSeq" id="WP_205102251.1">
    <property type="nucleotide sequence ID" value="NZ_JACJJC010000005.1"/>
</dbReference>
<keyword evidence="2" id="KW-0812">Transmembrane</keyword>
<dbReference type="InterPro" id="IPR008523">
    <property type="entry name" value="DUF805"/>
</dbReference>
<keyword evidence="4" id="KW-1185">Reference proteome</keyword>
<evidence type="ECO:0000313" key="3">
    <source>
        <dbReference type="EMBL" id="MBM6703780.1"/>
    </source>
</evidence>
<gene>
    <name evidence="3" type="ORF">H6A60_04670</name>
</gene>
<accession>A0ABS2DSU9</accession>
<dbReference type="Pfam" id="PF05656">
    <property type="entry name" value="DUF805"/>
    <property type="match status" value="1"/>
</dbReference>
<sequence length="238" mass="25710">MSVALNEVLTISPAGRASREAYWLSLFAAFALMGASFVVFGFSPAAASFMGFEAAPVAEPVGIALSFLGGVLLLLSVALLATAVVRRLHDLATSGWAALFLLIPVVNVLVLIALGLVRGTSMNRFGPDPLTIPTLDREAYRKAKQIGERMREETVEASSSPESLEPSLQSSMGAETPAASVSPAERLYEIARVQCMDENTSIRLQVKVGTVEKLRKLLKKGRITEAEFRTWKLRIMSL</sequence>
<dbReference type="PANTHER" id="PTHR34980">
    <property type="entry name" value="INNER MEMBRANE PROTEIN-RELATED-RELATED"/>
    <property type="match status" value="1"/>
</dbReference>
<dbReference type="Proteomes" id="UP000715095">
    <property type="component" value="Unassembled WGS sequence"/>
</dbReference>
<feature type="transmembrane region" description="Helical" evidence="2">
    <location>
        <begin position="63"/>
        <end position="85"/>
    </location>
</feature>
<evidence type="ECO:0000256" key="2">
    <source>
        <dbReference type="SAM" id="Phobius"/>
    </source>
</evidence>
<keyword evidence="2" id="KW-1133">Transmembrane helix</keyword>
<keyword evidence="2" id="KW-0472">Membrane</keyword>
<evidence type="ECO:0000313" key="4">
    <source>
        <dbReference type="Proteomes" id="UP000715095"/>
    </source>
</evidence>
<feature type="region of interest" description="Disordered" evidence="1">
    <location>
        <begin position="150"/>
        <end position="180"/>
    </location>
</feature>
<feature type="transmembrane region" description="Helical" evidence="2">
    <location>
        <begin position="97"/>
        <end position="117"/>
    </location>
</feature>
<name>A0ABS2DSU9_9BURK</name>
<evidence type="ECO:0000256" key="1">
    <source>
        <dbReference type="SAM" id="MobiDB-lite"/>
    </source>
</evidence>
<protein>
    <submittedName>
        <fullName evidence="3">DUF805 domain-containing protein</fullName>
    </submittedName>
</protein>
<dbReference type="PANTHER" id="PTHR34980:SF3">
    <property type="entry name" value="BLR8105 PROTEIN"/>
    <property type="match status" value="1"/>
</dbReference>
<feature type="compositionally biased region" description="Low complexity" evidence="1">
    <location>
        <begin position="158"/>
        <end position="171"/>
    </location>
</feature>
<feature type="transmembrane region" description="Helical" evidence="2">
    <location>
        <begin position="21"/>
        <end position="43"/>
    </location>
</feature>
<comment type="caution">
    <text evidence="3">The sequence shown here is derived from an EMBL/GenBank/DDBJ whole genome shotgun (WGS) entry which is preliminary data.</text>
</comment>
<dbReference type="EMBL" id="JACJJC010000005">
    <property type="protein sequence ID" value="MBM6703780.1"/>
    <property type="molecule type" value="Genomic_DNA"/>
</dbReference>
<organism evidence="3 4">
    <name type="scientific">Sutterella massiliensis</name>
    <dbReference type="NCBI Taxonomy" id="1816689"/>
    <lineage>
        <taxon>Bacteria</taxon>
        <taxon>Pseudomonadati</taxon>
        <taxon>Pseudomonadota</taxon>
        <taxon>Betaproteobacteria</taxon>
        <taxon>Burkholderiales</taxon>
        <taxon>Sutterellaceae</taxon>
        <taxon>Sutterella</taxon>
    </lineage>
</organism>